<feature type="compositionally biased region" description="Pro residues" evidence="1">
    <location>
        <begin position="133"/>
        <end position="143"/>
    </location>
</feature>
<evidence type="ECO:0000313" key="2">
    <source>
        <dbReference type="EMBL" id="ABA97670.1"/>
    </source>
</evidence>
<evidence type="ECO:0000256" key="1">
    <source>
        <dbReference type="SAM" id="MobiDB-lite"/>
    </source>
</evidence>
<gene>
    <name evidence="2" type="ordered locus">LOC_Os12g24340</name>
</gene>
<name>Q2QSF0_ORYSJ</name>
<feature type="region of interest" description="Disordered" evidence="1">
    <location>
        <begin position="116"/>
        <end position="162"/>
    </location>
</feature>
<dbReference type="EMBL" id="DP000011">
    <property type="protein sequence ID" value="ABA97670.1"/>
    <property type="molecule type" value="Genomic_DNA"/>
</dbReference>
<proteinExistence type="predicted"/>
<reference evidence="2" key="1">
    <citation type="journal article" date="2005" name="BMC Biol.">
        <title>The sequence of rice chromosomes 11 and 12, rich in disease resistance genes and recent gene duplications.</title>
        <authorList>
            <consortium name="The rice chromosomes 11 and 12 sequencing consortia"/>
        </authorList>
    </citation>
    <scope>NUCLEOTIDE SEQUENCE [LARGE SCALE GENOMIC DNA]</scope>
</reference>
<reference evidence="2" key="2">
    <citation type="submission" date="2005-04" db="EMBL/GenBank/DDBJ databases">
        <authorList>
            <person name="Buell C.R."/>
            <person name="Wing R.A."/>
            <person name="McCombie W.A."/>
            <person name="Ouyang S."/>
        </authorList>
    </citation>
    <scope>NUCLEOTIDE SEQUENCE</scope>
</reference>
<reference evidence="2" key="3">
    <citation type="submission" date="2006-01" db="EMBL/GenBank/DDBJ databases">
        <authorList>
            <person name="Buell R."/>
        </authorList>
    </citation>
    <scope>NUCLEOTIDE SEQUENCE</scope>
</reference>
<accession>Q2QSF0</accession>
<dbReference type="AlphaFoldDB" id="Q2QSF0"/>
<feature type="compositionally biased region" description="Low complexity" evidence="1">
    <location>
        <begin position="151"/>
        <end position="162"/>
    </location>
</feature>
<sequence>METGSRRRRNIRGVPQSHARLGHNTLTSPSATWEQAQGNAEASVDVGAGNIRFCINEKEKKFKFRPRMEQCSMVKIKYEPNPQNIRVVEVKPPKTDNLIAFMKNFLVKEASMSRPCPNKTPVKTGVQVKQPVKPAPRKPPPTPKTKKVWQVKKTTSTTPAPE</sequence>
<protein>
    <submittedName>
        <fullName evidence="2">Uncharacterized protein</fullName>
    </submittedName>
</protein>
<organism evidence="2">
    <name type="scientific">Oryza sativa subsp. japonica</name>
    <name type="common">Rice</name>
    <dbReference type="NCBI Taxonomy" id="39947"/>
    <lineage>
        <taxon>Eukaryota</taxon>
        <taxon>Viridiplantae</taxon>
        <taxon>Streptophyta</taxon>
        <taxon>Embryophyta</taxon>
        <taxon>Tracheophyta</taxon>
        <taxon>Spermatophyta</taxon>
        <taxon>Magnoliopsida</taxon>
        <taxon>Liliopsida</taxon>
        <taxon>Poales</taxon>
        <taxon>Poaceae</taxon>
        <taxon>BOP clade</taxon>
        <taxon>Oryzoideae</taxon>
        <taxon>Oryzeae</taxon>
        <taxon>Oryzinae</taxon>
        <taxon>Oryza</taxon>
        <taxon>Oryza sativa</taxon>
    </lineage>
</organism>